<name>A0A1D1W848_RAMVA</name>
<keyword evidence="3" id="KW-1185">Reference proteome</keyword>
<protein>
    <recommendedName>
        <fullName evidence="1">Core Histone H2A/H2B/H3 domain-containing protein</fullName>
    </recommendedName>
</protein>
<sequence>MEGNNDEIVEDGPVNNPYLLATSDSHPVIKLRPSQKFVRSLTEDIAKKYGFTGIRMQSSALFALPTAAEDYLVNVVKEARIYSEHAGHDFLTQQDFAMGVRVVGMGGK</sequence>
<comment type="caution">
    <text evidence="2">The sequence shown here is derived from an EMBL/GenBank/DDBJ whole genome shotgun (WGS) entry which is preliminary data.</text>
</comment>
<dbReference type="Pfam" id="PF00125">
    <property type="entry name" value="Histone"/>
    <property type="match status" value="1"/>
</dbReference>
<evidence type="ECO:0000259" key="1">
    <source>
        <dbReference type="Pfam" id="PF00125"/>
    </source>
</evidence>
<dbReference type="AlphaFoldDB" id="A0A1D1W848"/>
<dbReference type="InterPro" id="IPR007125">
    <property type="entry name" value="H2A/H2B/H3"/>
</dbReference>
<dbReference type="GO" id="GO:0046982">
    <property type="term" value="F:protein heterodimerization activity"/>
    <property type="evidence" value="ECO:0007669"/>
    <property type="project" value="InterPro"/>
</dbReference>
<gene>
    <name evidence="2" type="primary">RvY_19074</name>
    <name evidence="2" type="synonym">RvY_19074.2</name>
    <name evidence="2" type="ORF">RvY_19074-2</name>
</gene>
<feature type="domain" description="Core Histone H2A/H2B/H3" evidence="1">
    <location>
        <begin position="31"/>
        <end position="101"/>
    </location>
</feature>
<dbReference type="EMBL" id="BDGG01000023">
    <property type="protein sequence ID" value="GAV09562.1"/>
    <property type="molecule type" value="Genomic_DNA"/>
</dbReference>
<organism evidence="2 3">
    <name type="scientific">Ramazzottius varieornatus</name>
    <name type="common">Water bear</name>
    <name type="synonym">Tardigrade</name>
    <dbReference type="NCBI Taxonomy" id="947166"/>
    <lineage>
        <taxon>Eukaryota</taxon>
        <taxon>Metazoa</taxon>
        <taxon>Ecdysozoa</taxon>
        <taxon>Tardigrada</taxon>
        <taxon>Eutardigrada</taxon>
        <taxon>Parachela</taxon>
        <taxon>Hypsibioidea</taxon>
        <taxon>Ramazzottiidae</taxon>
        <taxon>Ramazzottius</taxon>
    </lineage>
</organism>
<accession>A0A1D1W848</accession>
<evidence type="ECO:0000313" key="3">
    <source>
        <dbReference type="Proteomes" id="UP000186922"/>
    </source>
</evidence>
<dbReference type="SUPFAM" id="SSF47113">
    <property type="entry name" value="Histone-fold"/>
    <property type="match status" value="1"/>
</dbReference>
<proteinExistence type="predicted"/>
<dbReference type="Proteomes" id="UP000186922">
    <property type="component" value="Unassembled WGS sequence"/>
</dbReference>
<dbReference type="InterPro" id="IPR009072">
    <property type="entry name" value="Histone-fold"/>
</dbReference>
<dbReference type="Gene3D" id="1.10.20.10">
    <property type="entry name" value="Histone, subunit A"/>
    <property type="match status" value="1"/>
</dbReference>
<dbReference type="GO" id="GO:0003677">
    <property type="term" value="F:DNA binding"/>
    <property type="evidence" value="ECO:0007669"/>
    <property type="project" value="InterPro"/>
</dbReference>
<evidence type="ECO:0000313" key="2">
    <source>
        <dbReference type="EMBL" id="GAV09562.1"/>
    </source>
</evidence>
<reference evidence="2 3" key="1">
    <citation type="journal article" date="2016" name="Nat. Commun.">
        <title>Extremotolerant tardigrade genome and improved radiotolerance of human cultured cells by tardigrade-unique protein.</title>
        <authorList>
            <person name="Hashimoto T."/>
            <person name="Horikawa D.D."/>
            <person name="Saito Y."/>
            <person name="Kuwahara H."/>
            <person name="Kozuka-Hata H."/>
            <person name="Shin-I T."/>
            <person name="Minakuchi Y."/>
            <person name="Ohishi K."/>
            <person name="Motoyama A."/>
            <person name="Aizu T."/>
            <person name="Enomoto A."/>
            <person name="Kondo K."/>
            <person name="Tanaka S."/>
            <person name="Hara Y."/>
            <person name="Koshikawa S."/>
            <person name="Sagara H."/>
            <person name="Miura T."/>
            <person name="Yokobori S."/>
            <person name="Miyagawa K."/>
            <person name="Suzuki Y."/>
            <person name="Kubo T."/>
            <person name="Oyama M."/>
            <person name="Kohara Y."/>
            <person name="Fujiyama A."/>
            <person name="Arakawa K."/>
            <person name="Katayama T."/>
            <person name="Toyoda A."/>
            <person name="Kunieda T."/>
        </authorList>
    </citation>
    <scope>NUCLEOTIDE SEQUENCE [LARGE SCALE GENOMIC DNA]</scope>
    <source>
        <strain evidence="2 3">YOKOZUNA-1</strain>
    </source>
</reference>